<dbReference type="Proteomes" id="UP001199659">
    <property type="component" value="Chromosome"/>
</dbReference>
<sequence length="91" mass="10419">MFIPVKNKIHKCMSYEIFDDISLQEKKRLYLLENGVKNFSGGIINLRSRIDEILSGDCADAEMLRILLGDLSAYLRDLQAVGQLDSDKWIL</sequence>
<evidence type="ECO:0000313" key="2">
    <source>
        <dbReference type="Proteomes" id="UP001199659"/>
    </source>
</evidence>
<reference evidence="1 2" key="1">
    <citation type="journal article" date="2022" name="Int. J. Syst. Evol. Microbiol.">
        <title>Pseudocitrobacter corydidari sp. nov., isolated from the Asian emerald cockroach Corydidarum magnifica.</title>
        <authorList>
            <person name="Guzman J."/>
            <person name="Poehlein A."/>
            <person name="Glaeser S.P."/>
            <person name="Schwengers O."/>
            <person name="Blom J."/>
            <person name="Hollensteiner J."/>
            <person name="Kampfer P."/>
            <person name="Vilcinskas A."/>
        </authorList>
    </citation>
    <scope>NUCLEOTIDE SEQUENCE [LARGE SCALE GENOMIC DNA]</scope>
    <source>
        <strain evidence="1">G163CM</strain>
    </source>
</reference>
<gene>
    <name evidence="1" type="ORF">G163CM_14440</name>
</gene>
<keyword evidence="2" id="KW-1185">Reference proteome</keyword>
<dbReference type="EMBL" id="CP087880">
    <property type="protein sequence ID" value="UGS40745.1"/>
    <property type="molecule type" value="Genomic_DNA"/>
</dbReference>
<evidence type="ECO:0000313" key="1">
    <source>
        <dbReference type="EMBL" id="UGS40745.1"/>
    </source>
</evidence>
<accession>A0ABY3S231</accession>
<protein>
    <submittedName>
        <fullName evidence="1">Uncharacterized protein</fullName>
    </submittedName>
</protein>
<proteinExistence type="predicted"/>
<organism evidence="1 2">
    <name type="scientific">Pseudocitrobacter corydidari</name>
    <dbReference type="NCBI Taxonomy" id="2891570"/>
    <lineage>
        <taxon>Bacteria</taxon>
        <taxon>Pseudomonadati</taxon>
        <taxon>Pseudomonadota</taxon>
        <taxon>Gammaproteobacteria</taxon>
        <taxon>Enterobacterales</taxon>
        <taxon>Enterobacteriaceae</taxon>
        <taxon>Pseudocitrobacter</taxon>
    </lineage>
</organism>
<name>A0ABY3S231_9ENTR</name>